<keyword evidence="1" id="KW-0812">Transmembrane</keyword>
<name>A0A699IKP8_TANCI</name>
<reference evidence="2" key="1">
    <citation type="journal article" date="2019" name="Sci. Rep.">
        <title>Draft genome of Tanacetum cinerariifolium, the natural source of mosquito coil.</title>
        <authorList>
            <person name="Yamashiro T."/>
            <person name="Shiraishi A."/>
            <person name="Satake H."/>
            <person name="Nakayama K."/>
        </authorList>
    </citation>
    <scope>NUCLEOTIDE SEQUENCE</scope>
</reference>
<keyword evidence="1" id="KW-1133">Transmembrane helix</keyword>
<organism evidence="2">
    <name type="scientific">Tanacetum cinerariifolium</name>
    <name type="common">Dalmatian daisy</name>
    <name type="synonym">Chrysanthemum cinerariifolium</name>
    <dbReference type="NCBI Taxonomy" id="118510"/>
    <lineage>
        <taxon>Eukaryota</taxon>
        <taxon>Viridiplantae</taxon>
        <taxon>Streptophyta</taxon>
        <taxon>Embryophyta</taxon>
        <taxon>Tracheophyta</taxon>
        <taxon>Spermatophyta</taxon>
        <taxon>Magnoliopsida</taxon>
        <taxon>eudicotyledons</taxon>
        <taxon>Gunneridae</taxon>
        <taxon>Pentapetalae</taxon>
        <taxon>asterids</taxon>
        <taxon>campanulids</taxon>
        <taxon>Asterales</taxon>
        <taxon>Asteraceae</taxon>
        <taxon>Asteroideae</taxon>
        <taxon>Anthemideae</taxon>
        <taxon>Anthemidinae</taxon>
        <taxon>Tanacetum</taxon>
    </lineage>
</organism>
<dbReference type="AlphaFoldDB" id="A0A699IKP8"/>
<comment type="caution">
    <text evidence="2">The sequence shown here is derived from an EMBL/GenBank/DDBJ whole genome shotgun (WGS) entry which is preliminary data.</text>
</comment>
<feature type="transmembrane region" description="Helical" evidence="1">
    <location>
        <begin position="85"/>
        <end position="104"/>
    </location>
</feature>
<accession>A0A699IKP8</accession>
<dbReference type="EMBL" id="BKCJ010282681">
    <property type="protein sequence ID" value="GEZ46932.1"/>
    <property type="molecule type" value="Genomic_DNA"/>
</dbReference>
<gene>
    <name evidence="2" type="ORF">Tci_518905</name>
</gene>
<sequence>MNKLLEPLQIQVEDSKHVPFMFTQLELPSDYYKELLYNIHENKKLKKMGKISTTNEACDDSKEQIIKIKEELTFIKSKLKFYDKVFNVICLLVVFIGIVVALNVKF</sequence>
<evidence type="ECO:0000256" key="1">
    <source>
        <dbReference type="SAM" id="Phobius"/>
    </source>
</evidence>
<protein>
    <submittedName>
        <fullName evidence="2">Uncharacterized protein</fullName>
    </submittedName>
</protein>
<evidence type="ECO:0000313" key="2">
    <source>
        <dbReference type="EMBL" id="GEZ46932.1"/>
    </source>
</evidence>
<keyword evidence="1" id="KW-0472">Membrane</keyword>
<proteinExistence type="predicted"/>